<dbReference type="EMBL" id="SMGQ01000017">
    <property type="protein sequence ID" value="TCK88023.1"/>
    <property type="molecule type" value="Genomic_DNA"/>
</dbReference>
<protein>
    <recommendedName>
        <fullName evidence="10">S-adenosylmethionine synthase</fullName>
        <shortName evidence="10">AdoMet synthase</shortName>
        <ecNumber evidence="10">2.5.1.6</ecNumber>
    </recommendedName>
    <alternativeName>
        <fullName evidence="10">MAT</fullName>
    </alternativeName>
    <alternativeName>
        <fullName evidence="10">Methionine adenosyltransferase</fullName>
    </alternativeName>
</protein>
<evidence type="ECO:0000256" key="2">
    <source>
        <dbReference type="ARBA" id="ARBA00009685"/>
    </source>
</evidence>
<comment type="pathway">
    <text evidence="1 10">Amino-acid biosynthesis; S-adenosyl-L-methionine biosynthesis; S-adenosyl-L-methionine from L-methionine: step 1/1.</text>
</comment>
<feature type="binding site" evidence="10">
    <location>
        <position position="269"/>
    </location>
    <ligand>
        <name>ATP</name>
        <dbReference type="ChEBI" id="CHEBI:30616"/>
        <note>ligand shared between two neighboring subunits</note>
    </ligand>
</feature>
<gene>
    <name evidence="10" type="primary">metK</name>
    <name evidence="16" type="ORF">EDC19_2670</name>
</gene>
<evidence type="ECO:0000256" key="6">
    <source>
        <dbReference type="ARBA" id="ARBA00022741"/>
    </source>
</evidence>
<dbReference type="CDD" id="cd18079">
    <property type="entry name" value="S-AdoMet_synt"/>
    <property type="match status" value="1"/>
</dbReference>
<organism evidence="16 17">
    <name type="scientific">Natranaerovirga hydrolytica</name>
    <dbReference type="NCBI Taxonomy" id="680378"/>
    <lineage>
        <taxon>Bacteria</taxon>
        <taxon>Bacillati</taxon>
        <taxon>Bacillota</taxon>
        <taxon>Clostridia</taxon>
        <taxon>Lachnospirales</taxon>
        <taxon>Natranaerovirgaceae</taxon>
        <taxon>Natranaerovirga</taxon>
    </lineage>
</organism>
<keyword evidence="17" id="KW-1185">Reference proteome</keyword>
<dbReference type="HAMAP" id="MF_00086">
    <property type="entry name" value="S_AdoMet_synth1"/>
    <property type="match status" value="1"/>
</dbReference>
<evidence type="ECO:0000259" key="13">
    <source>
        <dbReference type="Pfam" id="PF00438"/>
    </source>
</evidence>
<dbReference type="AlphaFoldDB" id="A0A4R1MDU3"/>
<keyword evidence="6 10" id="KW-0547">Nucleotide-binding</keyword>
<evidence type="ECO:0000256" key="11">
    <source>
        <dbReference type="RuleBase" id="RU000542"/>
    </source>
</evidence>
<feature type="binding site" description="in other chain" evidence="10">
    <location>
        <position position="99"/>
    </location>
    <ligand>
        <name>L-methionine</name>
        <dbReference type="ChEBI" id="CHEBI:57844"/>
        <note>ligand shared between two neighboring subunits</note>
    </ligand>
</feature>
<comment type="subunit">
    <text evidence="10">Homotetramer; dimer of dimers.</text>
</comment>
<feature type="binding site" evidence="10">
    <location>
        <position position="242"/>
    </location>
    <ligand>
        <name>L-methionine</name>
        <dbReference type="ChEBI" id="CHEBI:57844"/>
        <note>ligand shared between two neighboring subunits</note>
    </ligand>
</feature>
<feature type="domain" description="S-adenosylmethionine synthetase C-terminal" evidence="15">
    <location>
        <begin position="236"/>
        <end position="375"/>
    </location>
</feature>
<evidence type="ECO:0000256" key="5">
    <source>
        <dbReference type="ARBA" id="ARBA00022723"/>
    </source>
</evidence>
<evidence type="ECO:0000256" key="8">
    <source>
        <dbReference type="ARBA" id="ARBA00022842"/>
    </source>
</evidence>
<dbReference type="GO" id="GO:0004478">
    <property type="term" value="F:methionine adenosyltransferase activity"/>
    <property type="evidence" value="ECO:0007669"/>
    <property type="project" value="UniProtKB-UniRule"/>
</dbReference>
<evidence type="ECO:0000256" key="10">
    <source>
        <dbReference type="HAMAP-Rule" id="MF_00086"/>
    </source>
</evidence>
<comment type="cofactor">
    <cofactor evidence="10">
        <name>Mg(2+)</name>
        <dbReference type="ChEBI" id="CHEBI:18420"/>
    </cofactor>
    <text evidence="10">Binds 2 divalent ions per subunit.</text>
</comment>
<dbReference type="PROSITE" id="PS00376">
    <property type="entry name" value="ADOMET_SYNTHASE_1"/>
    <property type="match status" value="1"/>
</dbReference>
<feature type="binding site" description="in other chain" evidence="10">
    <location>
        <begin position="166"/>
        <end position="168"/>
    </location>
    <ligand>
        <name>ATP</name>
        <dbReference type="ChEBI" id="CHEBI:30616"/>
        <note>ligand shared between two neighboring subunits</note>
    </ligand>
</feature>
<feature type="domain" description="S-adenosylmethionine synthetase N-terminal" evidence="13">
    <location>
        <begin position="4"/>
        <end position="100"/>
    </location>
</feature>
<keyword evidence="4 10" id="KW-0808">Transferase</keyword>
<feature type="binding site" description="in other chain" evidence="10">
    <location>
        <position position="273"/>
    </location>
    <ligand>
        <name>L-methionine</name>
        <dbReference type="ChEBI" id="CHEBI:57844"/>
        <note>ligand shared between two neighboring subunits</note>
    </ligand>
</feature>
<dbReference type="RefSeq" id="WP_165868625.1">
    <property type="nucleotide sequence ID" value="NZ_SMGQ01000017.1"/>
</dbReference>
<feature type="binding site" description="in other chain" evidence="10">
    <location>
        <begin position="233"/>
        <end position="234"/>
    </location>
    <ligand>
        <name>ATP</name>
        <dbReference type="ChEBI" id="CHEBI:30616"/>
        <note>ligand shared between two neighboring subunits</note>
    </ligand>
</feature>
<evidence type="ECO:0000256" key="12">
    <source>
        <dbReference type="RuleBase" id="RU004462"/>
    </source>
</evidence>
<feature type="domain" description="S-adenosylmethionine synthetase central" evidence="14">
    <location>
        <begin position="117"/>
        <end position="234"/>
    </location>
</feature>
<evidence type="ECO:0000313" key="17">
    <source>
        <dbReference type="Proteomes" id="UP000294545"/>
    </source>
</evidence>
<evidence type="ECO:0000259" key="15">
    <source>
        <dbReference type="Pfam" id="PF02773"/>
    </source>
</evidence>
<dbReference type="GO" id="GO:0006730">
    <property type="term" value="P:one-carbon metabolic process"/>
    <property type="evidence" value="ECO:0007669"/>
    <property type="project" value="UniProtKB-KW"/>
</dbReference>
<dbReference type="GO" id="GO:0006556">
    <property type="term" value="P:S-adenosylmethionine biosynthetic process"/>
    <property type="evidence" value="ECO:0007669"/>
    <property type="project" value="UniProtKB-UniRule"/>
</dbReference>
<dbReference type="InterPro" id="IPR022631">
    <property type="entry name" value="ADOMET_SYNTHASE_CS"/>
</dbReference>
<dbReference type="Gene3D" id="3.30.300.10">
    <property type="match status" value="3"/>
</dbReference>
<comment type="function">
    <text evidence="10">Catalyzes the formation of S-adenosylmethionine (AdoMet) from methionine and ATP. The overall synthetic reaction is composed of two sequential steps, AdoMet formation and the subsequent tripolyphosphate hydrolysis which occurs prior to release of AdoMet from the enzyme.</text>
</comment>
<dbReference type="InterPro" id="IPR022636">
    <property type="entry name" value="S-AdoMet_synthetase_sfam"/>
</dbReference>
<sequence length="396" mass="43927">MNTFLITSEAVTEGHPDKIADQISDGILDAYLQKDSQARVAIETMVSKNTIMIAGEISSNAKVDTVNVAREIVKDIGYEKDCIGFDYESVLIMTNINTQSSDIAQGVNANANKEKSIGAGDQGIMYGFACDETHNYMPITMQLSNELAMRLAAVRKDKILPWLYPDGKTQVTMKYNEKGEPLYITSIIVSAQHDEKIDYDTIYSSIVKEVIYPVIDNKWMVPTTKIHINPTGRFVLGGPAADVGLTGRKIMADTYGGVGKHGGGAFSGKDPTKVDRSAAYMARYVAKNIVAAKLAQRCEVSLAYAIGQSEPEAITVNTFGTHQIQNEWINTIVREVFSFSVSDILEELNLRKPQFIKAAAYGHFGKEDMNFQWEQLDKVECLQEKAKQYINKIFEN</sequence>
<evidence type="ECO:0000256" key="3">
    <source>
        <dbReference type="ARBA" id="ARBA00022563"/>
    </source>
</evidence>
<evidence type="ECO:0000256" key="1">
    <source>
        <dbReference type="ARBA" id="ARBA00005224"/>
    </source>
</evidence>
<dbReference type="UniPathway" id="UPA00315">
    <property type="reaction ID" value="UER00080"/>
</dbReference>
<feature type="binding site" evidence="10">
    <location>
        <position position="265"/>
    </location>
    <ligand>
        <name>ATP</name>
        <dbReference type="ChEBI" id="CHEBI:30616"/>
        <note>ligand shared between two neighboring subunits</note>
    </ligand>
</feature>
<proteinExistence type="inferred from homology"/>
<keyword evidence="10" id="KW-0963">Cytoplasm</keyword>
<feature type="binding site" evidence="10">
    <location>
        <position position="242"/>
    </location>
    <ligand>
        <name>ATP</name>
        <dbReference type="ChEBI" id="CHEBI:30616"/>
        <note>ligand shared between two neighboring subunits</note>
    </ligand>
</feature>
<comment type="catalytic activity">
    <reaction evidence="10">
        <text>L-methionine + ATP + H2O = S-adenosyl-L-methionine + phosphate + diphosphate</text>
        <dbReference type="Rhea" id="RHEA:21080"/>
        <dbReference type="ChEBI" id="CHEBI:15377"/>
        <dbReference type="ChEBI" id="CHEBI:30616"/>
        <dbReference type="ChEBI" id="CHEBI:33019"/>
        <dbReference type="ChEBI" id="CHEBI:43474"/>
        <dbReference type="ChEBI" id="CHEBI:57844"/>
        <dbReference type="ChEBI" id="CHEBI:59789"/>
        <dbReference type="EC" id="2.5.1.6"/>
    </reaction>
</comment>
<comment type="similarity">
    <text evidence="2 10 12">Belongs to the AdoMet synthase family.</text>
</comment>
<keyword evidence="9 10" id="KW-0630">Potassium</keyword>
<dbReference type="Pfam" id="PF00438">
    <property type="entry name" value="S-AdoMet_synt_N"/>
    <property type="match status" value="1"/>
</dbReference>
<evidence type="ECO:0000256" key="7">
    <source>
        <dbReference type="ARBA" id="ARBA00022840"/>
    </source>
</evidence>
<dbReference type="Proteomes" id="UP000294545">
    <property type="component" value="Unassembled WGS sequence"/>
</dbReference>
<reference evidence="16 17" key="1">
    <citation type="submission" date="2019-03" db="EMBL/GenBank/DDBJ databases">
        <title>Genomic Encyclopedia of Type Strains, Phase IV (KMG-IV): sequencing the most valuable type-strain genomes for metagenomic binning, comparative biology and taxonomic classification.</title>
        <authorList>
            <person name="Goeker M."/>
        </authorList>
    </citation>
    <scope>NUCLEOTIDE SEQUENCE [LARGE SCALE GENOMIC DNA]</scope>
    <source>
        <strain evidence="16 17">DSM 24176</strain>
    </source>
</reference>
<accession>A0A4R1MDU3</accession>
<dbReference type="FunFam" id="3.30.300.10:FF:000003">
    <property type="entry name" value="S-adenosylmethionine synthase"/>
    <property type="match status" value="1"/>
</dbReference>
<feature type="binding site" description="in other chain" evidence="10">
    <location>
        <position position="56"/>
    </location>
    <ligand>
        <name>L-methionine</name>
        <dbReference type="ChEBI" id="CHEBI:57844"/>
        <note>ligand shared between two neighboring subunits</note>
    </ligand>
</feature>
<keyword evidence="8 10" id="KW-0460">Magnesium</keyword>
<dbReference type="InterPro" id="IPR002133">
    <property type="entry name" value="S-AdoMet_synthetase"/>
</dbReference>
<dbReference type="SUPFAM" id="SSF55973">
    <property type="entry name" value="S-adenosylmethionine synthetase"/>
    <property type="match status" value="3"/>
</dbReference>
<dbReference type="Pfam" id="PF02773">
    <property type="entry name" value="S-AdoMet_synt_C"/>
    <property type="match status" value="1"/>
</dbReference>
<dbReference type="PIRSF" id="PIRSF000497">
    <property type="entry name" value="MAT"/>
    <property type="match status" value="1"/>
</dbReference>
<dbReference type="NCBIfam" id="TIGR01034">
    <property type="entry name" value="metK"/>
    <property type="match status" value="1"/>
</dbReference>
<dbReference type="PROSITE" id="PS00377">
    <property type="entry name" value="ADOMET_SYNTHASE_2"/>
    <property type="match status" value="1"/>
</dbReference>
<feature type="binding site" evidence="10">
    <location>
        <position position="17"/>
    </location>
    <ligand>
        <name>Mg(2+)</name>
        <dbReference type="ChEBI" id="CHEBI:18420"/>
    </ligand>
</feature>
<dbReference type="GO" id="GO:0000287">
    <property type="term" value="F:magnesium ion binding"/>
    <property type="evidence" value="ECO:0007669"/>
    <property type="project" value="UniProtKB-UniRule"/>
</dbReference>
<evidence type="ECO:0000256" key="4">
    <source>
        <dbReference type="ARBA" id="ARBA00022679"/>
    </source>
</evidence>
<dbReference type="GO" id="GO:0005737">
    <property type="term" value="C:cytoplasm"/>
    <property type="evidence" value="ECO:0007669"/>
    <property type="project" value="UniProtKB-SubCell"/>
</dbReference>
<dbReference type="EC" id="2.5.1.6" evidence="10"/>
<feature type="binding site" description="in other chain" evidence="10">
    <location>
        <position position="15"/>
    </location>
    <ligand>
        <name>ATP</name>
        <dbReference type="ChEBI" id="CHEBI:30616"/>
        <note>ligand shared between two neighboring subunits</note>
    </ligand>
</feature>
<evidence type="ECO:0000256" key="9">
    <source>
        <dbReference type="ARBA" id="ARBA00022958"/>
    </source>
</evidence>
<feature type="region of interest" description="Flexible loop" evidence="10">
    <location>
        <begin position="99"/>
        <end position="109"/>
    </location>
</feature>
<name>A0A4R1MDU3_9FIRM</name>
<dbReference type="PANTHER" id="PTHR11964">
    <property type="entry name" value="S-ADENOSYLMETHIONINE SYNTHETASE"/>
    <property type="match status" value="1"/>
</dbReference>
<dbReference type="GO" id="GO:0005524">
    <property type="term" value="F:ATP binding"/>
    <property type="evidence" value="ECO:0007669"/>
    <property type="project" value="UniProtKB-UniRule"/>
</dbReference>
<dbReference type="InterPro" id="IPR022628">
    <property type="entry name" value="S-AdoMet_synt_N"/>
</dbReference>
<keyword evidence="7 10" id="KW-0067">ATP-binding</keyword>
<evidence type="ECO:0000259" key="14">
    <source>
        <dbReference type="Pfam" id="PF02772"/>
    </source>
</evidence>
<dbReference type="Pfam" id="PF02772">
    <property type="entry name" value="S-AdoMet_synt_M"/>
    <property type="match status" value="1"/>
</dbReference>
<comment type="subcellular location">
    <subcellularLocation>
        <location evidence="10 11">Cytoplasm</location>
    </subcellularLocation>
</comment>
<feature type="binding site" evidence="10">
    <location>
        <position position="43"/>
    </location>
    <ligand>
        <name>K(+)</name>
        <dbReference type="ChEBI" id="CHEBI:29103"/>
    </ligand>
</feature>
<comment type="cofactor">
    <cofactor evidence="10">
        <name>K(+)</name>
        <dbReference type="ChEBI" id="CHEBI:29103"/>
    </cofactor>
    <text evidence="10">Binds 1 potassium ion per subunit.</text>
</comment>
<comment type="caution">
    <text evidence="16">The sequence shown here is derived from an EMBL/GenBank/DDBJ whole genome shotgun (WGS) entry which is preliminary data.</text>
</comment>
<dbReference type="InterPro" id="IPR022629">
    <property type="entry name" value="S-AdoMet_synt_central"/>
</dbReference>
<feature type="binding site" description="in other chain" evidence="10">
    <location>
        <begin position="248"/>
        <end position="249"/>
    </location>
    <ligand>
        <name>ATP</name>
        <dbReference type="ChEBI" id="CHEBI:30616"/>
        <note>ligand shared between two neighboring subunits</note>
    </ligand>
</feature>
<evidence type="ECO:0000313" key="16">
    <source>
        <dbReference type="EMBL" id="TCK88023.1"/>
    </source>
</evidence>
<keyword evidence="5 10" id="KW-0479">Metal-binding</keyword>
<keyword evidence="3 10" id="KW-0554">One-carbon metabolism</keyword>
<dbReference type="InterPro" id="IPR022630">
    <property type="entry name" value="S-AdoMet_synt_C"/>
</dbReference>